<keyword evidence="2" id="KW-1185">Reference proteome</keyword>
<accession>A0A5B8JKY3</accession>
<proteinExistence type="predicted"/>
<protein>
    <submittedName>
        <fullName evidence="1">Uncharacterized protein</fullName>
    </submittedName>
</protein>
<sequence length="135" mass="14886">MPTDLAFATEALDFHRAITVPDGPLAATRPELDALHQHCLALYALLDAHTTRTTPIDRAGGEALKAARVRLWQAAEHLHAAWHRAPTTDADRLLTAGGCRPRLPVCGRHLRMSVRVRRTHTPAELRAPFTGPDRL</sequence>
<dbReference type="RefSeq" id="WP_146481513.1">
    <property type="nucleotide sequence ID" value="NZ_CP042266.1"/>
</dbReference>
<reference evidence="1 2" key="1">
    <citation type="submission" date="2019-07" db="EMBL/GenBank/DDBJ databases">
        <authorList>
            <person name="Zhu P."/>
        </authorList>
    </citation>
    <scope>NUCLEOTIDE SEQUENCE [LARGE SCALE GENOMIC DNA]</scope>
    <source>
        <strain evidence="1 2">SSL-25</strain>
    </source>
</reference>
<dbReference type="EMBL" id="CP042266">
    <property type="protein sequence ID" value="QDY78193.1"/>
    <property type="molecule type" value="Genomic_DNA"/>
</dbReference>
<dbReference type="AlphaFoldDB" id="A0A5B8JKY3"/>
<dbReference type="OrthoDB" id="4180393at2"/>
<dbReference type="InterPro" id="IPR046205">
    <property type="entry name" value="DUF6238"/>
</dbReference>
<evidence type="ECO:0000313" key="2">
    <source>
        <dbReference type="Proteomes" id="UP000320580"/>
    </source>
</evidence>
<evidence type="ECO:0000313" key="1">
    <source>
        <dbReference type="EMBL" id="QDY78193.1"/>
    </source>
</evidence>
<dbReference type="Proteomes" id="UP000320580">
    <property type="component" value="Chromosome"/>
</dbReference>
<dbReference type="Pfam" id="PF19751">
    <property type="entry name" value="DUF6238"/>
    <property type="match status" value="1"/>
</dbReference>
<gene>
    <name evidence="1" type="ORF">FQU76_18745</name>
</gene>
<organism evidence="1 2">
    <name type="scientific">Streptomyces qinzhouensis</name>
    <dbReference type="NCBI Taxonomy" id="2599401"/>
    <lineage>
        <taxon>Bacteria</taxon>
        <taxon>Bacillati</taxon>
        <taxon>Actinomycetota</taxon>
        <taxon>Actinomycetes</taxon>
        <taxon>Kitasatosporales</taxon>
        <taxon>Streptomycetaceae</taxon>
        <taxon>Streptomyces</taxon>
    </lineage>
</organism>
<name>A0A5B8JKY3_9ACTN</name>
<dbReference type="KEGG" id="sqz:FQU76_18745"/>